<organism evidence="2">
    <name type="scientific">Pinus taeda</name>
    <name type="common">Loblolly pine</name>
    <dbReference type="NCBI Taxonomy" id="3352"/>
    <lineage>
        <taxon>Eukaryota</taxon>
        <taxon>Viridiplantae</taxon>
        <taxon>Streptophyta</taxon>
        <taxon>Embryophyta</taxon>
        <taxon>Tracheophyta</taxon>
        <taxon>Spermatophyta</taxon>
        <taxon>Pinopsida</taxon>
        <taxon>Pinidae</taxon>
        <taxon>Conifers I</taxon>
        <taxon>Pinales</taxon>
        <taxon>Pinaceae</taxon>
        <taxon>Pinus</taxon>
        <taxon>Pinus subgen. Pinus</taxon>
    </lineage>
</organism>
<dbReference type="InterPro" id="IPR053209">
    <property type="entry name" value="Gramillin-biosynth_MTr"/>
</dbReference>
<dbReference type="Pfam" id="PF00856">
    <property type="entry name" value="SET"/>
    <property type="match status" value="1"/>
</dbReference>
<evidence type="ECO:0000259" key="1">
    <source>
        <dbReference type="Pfam" id="PF00856"/>
    </source>
</evidence>
<evidence type="ECO:0000313" key="5">
    <source>
        <dbReference type="EMBL" id="AFG52492.1"/>
    </source>
</evidence>
<dbReference type="EMBL" id="FJ108489">
    <property type="protein sequence ID" value="AFG52491.1"/>
    <property type="molecule type" value="Genomic_DNA"/>
</dbReference>
<proteinExistence type="predicted"/>
<protein>
    <recommendedName>
        <fullName evidence="1">SET domain-containing protein</fullName>
    </recommendedName>
</protein>
<evidence type="ECO:0000313" key="4">
    <source>
        <dbReference type="EMBL" id="AFG52491.1"/>
    </source>
</evidence>
<sequence>DKAKFVQRGQDFSGLWLLPSFINHSCLPNSSRLEMGSAMFIHACKPIKRGEEITFPYFDILLPLPQRQGRCENWGFECKCRRCIVELSIKAALDPITARFDELHDKAVEESNAARSQEGFESDLPACAEFAKLFVEAEEIIRDFPLLKTEEEKNW</sequence>
<gene>
    <name evidence="2" type="ORF">UMN_1780_01</name>
</gene>
<evidence type="ECO:0000313" key="3">
    <source>
        <dbReference type="EMBL" id="AFG52490.1"/>
    </source>
</evidence>
<dbReference type="EMBL" id="FJ108498">
    <property type="protein sequence ID" value="AFG52492.1"/>
    <property type="molecule type" value="Genomic_DNA"/>
</dbReference>
<dbReference type="InterPro" id="IPR046341">
    <property type="entry name" value="SET_dom_sf"/>
</dbReference>
<evidence type="ECO:0000313" key="6">
    <source>
        <dbReference type="EMBL" id="AFG52493.1"/>
    </source>
</evidence>
<feature type="non-terminal residue" evidence="2">
    <location>
        <position position="1"/>
    </location>
</feature>
<feature type="domain" description="SET" evidence="1">
    <location>
        <begin position="10"/>
        <end position="57"/>
    </location>
</feature>
<feature type="non-terminal residue" evidence="2">
    <location>
        <position position="155"/>
    </location>
</feature>
<dbReference type="EMBL" id="FJ108485">
    <property type="protein sequence ID" value="AFG52488.1"/>
    <property type="molecule type" value="Genomic_DNA"/>
</dbReference>
<name>H9VRU5_PINTA</name>
<dbReference type="EMBL" id="FJ108497">
    <property type="protein sequence ID" value="AFG52493.1"/>
    <property type="molecule type" value="Genomic_DNA"/>
</dbReference>
<dbReference type="SUPFAM" id="SSF82199">
    <property type="entry name" value="SET domain"/>
    <property type="match status" value="1"/>
</dbReference>
<dbReference type="PANTHER" id="PTHR47643">
    <property type="entry name" value="TPR DOMAIN PROTEIN (AFU_ORTHOLOGUE AFUA_5G12710)"/>
    <property type="match status" value="1"/>
</dbReference>
<accession>H9VRU5</accession>
<evidence type="ECO:0000313" key="2">
    <source>
        <dbReference type="EMBL" id="AFG52488.1"/>
    </source>
</evidence>
<dbReference type="EMBL" id="FJ108493">
    <property type="protein sequence ID" value="AFG52490.1"/>
    <property type="molecule type" value="Genomic_DNA"/>
</dbReference>
<dbReference type="InterPro" id="IPR001214">
    <property type="entry name" value="SET_dom"/>
</dbReference>
<dbReference type="Gene3D" id="2.170.270.10">
    <property type="entry name" value="SET domain"/>
    <property type="match status" value="1"/>
</dbReference>
<dbReference type="PANTHER" id="PTHR47643:SF2">
    <property type="entry name" value="TPR DOMAIN PROTEIN (AFU_ORTHOLOGUE AFUA_5G12710)"/>
    <property type="match status" value="1"/>
</dbReference>
<dbReference type="AlphaFoldDB" id="H9VRU5"/>
<dbReference type="CDD" id="cd20071">
    <property type="entry name" value="SET_SMYD"/>
    <property type="match status" value="1"/>
</dbReference>
<reference evidence="2" key="1">
    <citation type="submission" date="2008-08" db="EMBL/GenBank/DDBJ databases">
        <title>Nucleotide Diversity and Divergence in the Loblolly Pine Gene Space.</title>
        <authorList>
            <person name="Neale D.B."/>
            <person name="Wegrzyn J.L."/>
            <person name="Lee J.M."/>
            <person name="Eckert A.J."/>
            <person name="Liechty J.D."/>
            <person name="Stevens K.A."/>
            <person name="Langley C.H."/>
        </authorList>
    </citation>
    <scope>NUCLEOTIDE SEQUENCE</scope>
    <source>
        <strain evidence="2">4276</strain>
        <strain evidence="4">4283</strain>
        <strain evidence="3">4284</strain>
        <strain evidence="5">4288</strain>
        <strain evidence="6">4292</strain>
        <tissue evidence="2">Megagametophyte</tissue>
    </source>
</reference>